<dbReference type="InterPro" id="IPR050796">
    <property type="entry name" value="SCF_F-box_component"/>
</dbReference>
<evidence type="ECO:0000313" key="2">
    <source>
        <dbReference type="Proteomes" id="UP000813463"/>
    </source>
</evidence>
<dbReference type="InterPro" id="IPR006527">
    <property type="entry name" value="F-box-assoc_dom_typ1"/>
</dbReference>
<proteinExistence type="predicted"/>
<dbReference type="AlphaFoldDB" id="A0A9R0JG18"/>
<organism evidence="2 3">
    <name type="scientific">Spinacia oleracea</name>
    <name type="common">Spinach</name>
    <dbReference type="NCBI Taxonomy" id="3562"/>
    <lineage>
        <taxon>Eukaryota</taxon>
        <taxon>Viridiplantae</taxon>
        <taxon>Streptophyta</taxon>
        <taxon>Embryophyta</taxon>
        <taxon>Tracheophyta</taxon>
        <taxon>Spermatophyta</taxon>
        <taxon>Magnoliopsida</taxon>
        <taxon>eudicotyledons</taxon>
        <taxon>Gunneridae</taxon>
        <taxon>Pentapetalae</taxon>
        <taxon>Caryophyllales</taxon>
        <taxon>Chenopodiaceae</taxon>
        <taxon>Chenopodioideae</taxon>
        <taxon>Anserineae</taxon>
        <taxon>Spinacia</taxon>
    </lineage>
</organism>
<reference evidence="3" key="2">
    <citation type="submission" date="2025-08" db="UniProtKB">
        <authorList>
            <consortium name="RefSeq"/>
        </authorList>
    </citation>
    <scope>IDENTIFICATION</scope>
    <source>
        <tissue evidence="3">Leaf</tissue>
    </source>
</reference>
<reference evidence="2" key="1">
    <citation type="journal article" date="2021" name="Nat. Commun.">
        <title>Genomic analyses provide insights into spinach domestication and the genetic basis of agronomic traits.</title>
        <authorList>
            <person name="Cai X."/>
            <person name="Sun X."/>
            <person name="Xu C."/>
            <person name="Sun H."/>
            <person name="Wang X."/>
            <person name="Ge C."/>
            <person name="Zhang Z."/>
            <person name="Wang Q."/>
            <person name="Fei Z."/>
            <person name="Jiao C."/>
            <person name="Wang Q."/>
        </authorList>
    </citation>
    <scope>NUCLEOTIDE SEQUENCE [LARGE SCALE GENOMIC DNA]</scope>
    <source>
        <strain evidence="2">cv. Varoflay</strain>
    </source>
</reference>
<sequence length="419" mass="48345">MAILPTEIITEILSRLPVKSLLDLIFVCKSWYSLIKSPNFVKLHLNQTLISNSDRYLLLSYSSVNSSDEENLHNHLDFSDIDLNHNHLVFWDLDHPLKHHEVNLIGSCNGVVCISDKSNTDFFLFNPLTKSQRKLPPNNIGPNPLNNETLVFGFGYDSENDDYKVLRLVQNCYYTEINYSKAEVYSLRNNSWKCVEGIPYFLLFLCRNGIFVKEGIHYIVVTKELQMTCKLIACFDFKTETYSLMECPDYEDKLGACLDMGELDGCLCLLVMYRTILPVDPPEIPDDRIDFRMNRADLWVMKKYGKKESWVRLFSIRQPQSIGMYLQIRTIVYSKDRGRILLEVDRLGLGWYDLETQSFNMFRGLREATISSGVFVGSLVSLGNDKLKSEAGTIPSMPRNNTRRKHVDNFLSTGFKLKL</sequence>
<dbReference type="InterPro" id="IPR036047">
    <property type="entry name" value="F-box-like_dom_sf"/>
</dbReference>
<evidence type="ECO:0000313" key="3">
    <source>
        <dbReference type="RefSeq" id="XP_021867403.2"/>
    </source>
</evidence>
<dbReference type="Pfam" id="PF07734">
    <property type="entry name" value="FBA_1"/>
    <property type="match status" value="1"/>
</dbReference>
<dbReference type="Gene3D" id="1.20.1280.50">
    <property type="match status" value="1"/>
</dbReference>
<dbReference type="InterPro" id="IPR001810">
    <property type="entry name" value="F-box_dom"/>
</dbReference>
<dbReference type="SUPFAM" id="SSF81383">
    <property type="entry name" value="F-box domain"/>
    <property type="match status" value="1"/>
</dbReference>
<gene>
    <name evidence="3" type="primary">LOC110806074</name>
</gene>
<dbReference type="InterPro" id="IPR017451">
    <property type="entry name" value="F-box-assoc_interact_dom"/>
</dbReference>
<dbReference type="PANTHER" id="PTHR31672">
    <property type="entry name" value="BNACNNG10540D PROTEIN"/>
    <property type="match status" value="1"/>
</dbReference>
<dbReference type="GeneID" id="110806074"/>
<dbReference type="PROSITE" id="PS50181">
    <property type="entry name" value="FBOX"/>
    <property type="match status" value="1"/>
</dbReference>
<name>A0A9R0JG18_SPIOL</name>
<dbReference type="CDD" id="cd22157">
    <property type="entry name" value="F-box_AtFBW1-like"/>
    <property type="match status" value="1"/>
</dbReference>
<dbReference type="PANTHER" id="PTHR31672:SF13">
    <property type="entry name" value="F-BOX PROTEIN CPR30-LIKE"/>
    <property type="match status" value="1"/>
</dbReference>
<feature type="domain" description="F-box" evidence="1">
    <location>
        <begin position="1"/>
        <end position="43"/>
    </location>
</feature>
<dbReference type="Proteomes" id="UP000813463">
    <property type="component" value="Chromosome 4"/>
</dbReference>
<dbReference type="RefSeq" id="XP_021867403.2">
    <property type="nucleotide sequence ID" value="XM_022011711.2"/>
</dbReference>
<dbReference type="NCBIfam" id="TIGR01640">
    <property type="entry name" value="F_box_assoc_1"/>
    <property type="match status" value="1"/>
</dbReference>
<keyword evidence="2" id="KW-1185">Reference proteome</keyword>
<evidence type="ECO:0000259" key="1">
    <source>
        <dbReference type="PROSITE" id="PS50181"/>
    </source>
</evidence>
<dbReference type="Pfam" id="PF00646">
    <property type="entry name" value="F-box"/>
    <property type="match status" value="1"/>
</dbReference>
<dbReference type="SMART" id="SM00256">
    <property type="entry name" value="FBOX"/>
    <property type="match status" value="1"/>
</dbReference>
<protein>
    <submittedName>
        <fullName evidence="3">F-box protein CPR1-like</fullName>
    </submittedName>
</protein>
<accession>A0A9R0JG18</accession>
<dbReference type="KEGG" id="soe:110806074"/>